<gene>
    <name evidence="2" type="ORF">OW729_18190</name>
</gene>
<evidence type="ECO:0000313" key="3">
    <source>
        <dbReference type="Proteomes" id="UP001144612"/>
    </source>
</evidence>
<comment type="caution">
    <text evidence="2">The sequence shown here is derived from an EMBL/GenBank/DDBJ whole genome shotgun (WGS) entry which is preliminary data.</text>
</comment>
<sequence>MKRKIVSVIFITIIISAVIILYVSGIASQMFVSNINPIFLILIIGAALAIIGALIYTAIERIREIKEEEENDISKY</sequence>
<organism evidence="2 3">
    <name type="scientific">Clostridium brassicae</name>
    <dbReference type="NCBI Taxonomy" id="2999072"/>
    <lineage>
        <taxon>Bacteria</taxon>
        <taxon>Bacillati</taxon>
        <taxon>Bacillota</taxon>
        <taxon>Clostridia</taxon>
        <taxon>Eubacteriales</taxon>
        <taxon>Clostridiaceae</taxon>
        <taxon>Clostridium</taxon>
    </lineage>
</organism>
<proteinExistence type="predicted"/>
<feature type="transmembrane region" description="Helical" evidence="1">
    <location>
        <begin position="7"/>
        <end position="32"/>
    </location>
</feature>
<dbReference type="EMBL" id="JAPQFJ010000032">
    <property type="protein sequence ID" value="MCY6960530.1"/>
    <property type="molecule type" value="Genomic_DNA"/>
</dbReference>
<reference evidence="2" key="1">
    <citation type="submission" date="2022-12" db="EMBL/GenBank/DDBJ databases">
        <title>Clostridium sp. nov., isolated from industrial wastewater.</title>
        <authorList>
            <person name="Jiayan W."/>
        </authorList>
    </citation>
    <scope>NUCLEOTIDE SEQUENCE</scope>
    <source>
        <strain evidence="2">ZC22-4</strain>
    </source>
</reference>
<evidence type="ECO:0008006" key="4">
    <source>
        <dbReference type="Google" id="ProtNLM"/>
    </source>
</evidence>
<keyword evidence="1" id="KW-1133">Transmembrane helix</keyword>
<feature type="transmembrane region" description="Helical" evidence="1">
    <location>
        <begin position="38"/>
        <end position="59"/>
    </location>
</feature>
<dbReference type="Proteomes" id="UP001144612">
    <property type="component" value="Unassembled WGS sequence"/>
</dbReference>
<evidence type="ECO:0000256" key="1">
    <source>
        <dbReference type="SAM" id="Phobius"/>
    </source>
</evidence>
<dbReference type="RefSeq" id="WP_268062967.1">
    <property type="nucleotide sequence ID" value="NZ_JAPQFJ010000032.1"/>
</dbReference>
<protein>
    <recommendedName>
        <fullName evidence="4">DUF3955 domain-containing protein</fullName>
    </recommendedName>
</protein>
<evidence type="ECO:0000313" key="2">
    <source>
        <dbReference type="EMBL" id="MCY6960530.1"/>
    </source>
</evidence>
<keyword evidence="1" id="KW-0472">Membrane</keyword>
<keyword evidence="1" id="KW-0812">Transmembrane</keyword>
<name>A0ABT4DDZ2_9CLOT</name>
<accession>A0ABT4DDZ2</accession>
<keyword evidence="3" id="KW-1185">Reference proteome</keyword>